<dbReference type="EMBL" id="JACSPW010000009">
    <property type="protein sequence ID" value="MBD8033610.1"/>
    <property type="molecule type" value="Genomic_DNA"/>
</dbReference>
<name>A0ABR8XNV2_9BACL</name>
<protein>
    <submittedName>
        <fullName evidence="1">Spore coat protein CotH</fullName>
    </submittedName>
</protein>
<evidence type="ECO:0000313" key="1">
    <source>
        <dbReference type="EMBL" id="MBD8033610.1"/>
    </source>
</evidence>
<keyword evidence="1" id="KW-0946">Virion</keyword>
<comment type="caution">
    <text evidence="1">The sequence shown here is derived from an EMBL/GenBank/DDBJ whole genome shotgun (WGS) entry which is preliminary data.</text>
</comment>
<dbReference type="InterPro" id="IPR020108">
    <property type="entry name" value="Spore_coat_CotD"/>
</dbReference>
<keyword evidence="2" id="KW-1185">Reference proteome</keyword>
<sequence>MSPTRQYVQRNVSNMVVPHVHPSHLTTVNQQHIHNQHYFPHTESVRNECYETHTMCGTPFRPGGCGCSKRRGW</sequence>
<reference evidence="1 2" key="1">
    <citation type="submission" date="2020-08" db="EMBL/GenBank/DDBJ databases">
        <title>A Genomic Blueprint of the Chicken Gut Microbiome.</title>
        <authorList>
            <person name="Gilroy R."/>
            <person name="Ravi A."/>
            <person name="Getino M."/>
            <person name="Pursley I."/>
            <person name="Horton D.L."/>
            <person name="Alikhan N.-F."/>
            <person name="Baker D."/>
            <person name="Gharbi K."/>
            <person name="Hall N."/>
            <person name="Watson M."/>
            <person name="Adriaenssens E.M."/>
            <person name="Foster-Nyarko E."/>
            <person name="Jarju S."/>
            <person name="Secka A."/>
            <person name="Antonio M."/>
            <person name="Oren A."/>
            <person name="Chaudhuri R."/>
            <person name="La Ragione R.M."/>
            <person name="Hildebrand F."/>
            <person name="Pallen M.J."/>
        </authorList>
    </citation>
    <scope>NUCLEOTIDE SEQUENCE [LARGE SCALE GENOMIC DNA]</scope>
    <source>
        <strain evidence="1 2">Sa1YVA6</strain>
    </source>
</reference>
<keyword evidence="1" id="KW-0167">Capsid protein</keyword>
<accession>A0ABR8XNV2</accession>
<dbReference type="Proteomes" id="UP000600565">
    <property type="component" value="Unassembled WGS sequence"/>
</dbReference>
<dbReference type="Pfam" id="PF11122">
    <property type="entry name" value="Spore-coat_CotD"/>
    <property type="match status" value="1"/>
</dbReference>
<proteinExistence type="predicted"/>
<evidence type="ECO:0000313" key="2">
    <source>
        <dbReference type="Proteomes" id="UP000600565"/>
    </source>
</evidence>
<organism evidence="1 2">
    <name type="scientific">Solibacillus merdavium</name>
    <dbReference type="NCBI Taxonomy" id="2762218"/>
    <lineage>
        <taxon>Bacteria</taxon>
        <taxon>Bacillati</taxon>
        <taxon>Bacillota</taxon>
        <taxon>Bacilli</taxon>
        <taxon>Bacillales</taxon>
        <taxon>Caryophanaceae</taxon>
        <taxon>Solibacillus</taxon>
    </lineage>
</organism>
<gene>
    <name evidence="1" type="ORF">H9632_11050</name>
</gene>